<comment type="caution">
    <text evidence="2">The sequence shown here is derived from an EMBL/GenBank/DDBJ whole genome shotgun (WGS) entry which is preliminary data.</text>
</comment>
<accession>A0ABU6Q5C5</accession>
<sequence>MLMSNKQYNSNSSNLQYNHHSNHHCNPNRLTTKRLLISPSSEDANQPSPMKVLIPKTEEVYLPTNKDQPPNVVCQPSQSIVEVVPVYPSQKVIDISSSSEDEQPPLIPKKEQADDNDVSSPSSRIITDVLMSMNQDRTQEDIPSFDLGVGEPLLTTQIIEDITEMDDQLRNNLALLKTPKPTKSASYIQGDMESRVASWATTAKGENEFVTIFKLRGQKFLAAMRYQFMSMVPKTYINIQILSLMCHVLNKQAGERFQKLIYCVSPEILLVAPVLYADHWWLYVLDVDQRNIFVIDSKNIKSPTPE</sequence>
<dbReference type="EMBL" id="JASCZI010000024">
    <property type="protein sequence ID" value="MED6107027.1"/>
    <property type="molecule type" value="Genomic_DNA"/>
</dbReference>
<feature type="compositionally biased region" description="Low complexity" evidence="1">
    <location>
        <begin position="1"/>
        <end position="19"/>
    </location>
</feature>
<dbReference type="Proteomes" id="UP001341840">
    <property type="component" value="Unassembled WGS sequence"/>
</dbReference>
<dbReference type="SUPFAM" id="SSF54001">
    <property type="entry name" value="Cysteine proteinases"/>
    <property type="match status" value="1"/>
</dbReference>
<evidence type="ECO:0008006" key="4">
    <source>
        <dbReference type="Google" id="ProtNLM"/>
    </source>
</evidence>
<protein>
    <recommendedName>
        <fullName evidence="4">Ubiquitin-like protease family profile domain-containing protein</fullName>
    </recommendedName>
</protein>
<reference evidence="2 3" key="1">
    <citation type="journal article" date="2023" name="Plants (Basel)">
        <title>Bridging the Gap: Combining Genomics and Transcriptomics Approaches to Understand Stylosanthes scabra, an Orphan Legume from the Brazilian Caatinga.</title>
        <authorList>
            <person name="Ferreira-Neto J.R.C."/>
            <person name="da Silva M.D."/>
            <person name="Binneck E."/>
            <person name="de Melo N.F."/>
            <person name="da Silva R.H."/>
            <person name="de Melo A.L.T.M."/>
            <person name="Pandolfi V."/>
            <person name="Bustamante F.O."/>
            <person name="Brasileiro-Vidal A.C."/>
            <person name="Benko-Iseppon A.M."/>
        </authorList>
    </citation>
    <scope>NUCLEOTIDE SEQUENCE [LARGE SCALE GENOMIC DNA]</scope>
    <source>
        <tissue evidence="2">Leaves</tissue>
    </source>
</reference>
<evidence type="ECO:0000313" key="2">
    <source>
        <dbReference type="EMBL" id="MED6107027.1"/>
    </source>
</evidence>
<dbReference type="InterPro" id="IPR038765">
    <property type="entry name" value="Papain-like_cys_pep_sf"/>
</dbReference>
<evidence type="ECO:0000256" key="1">
    <source>
        <dbReference type="SAM" id="MobiDB-lite"/>
    </source>
</evidence>
<organism evidence="2 3">
    <name type="scientific">Stylosanthes scabra</name>
    <dbReference type="NCBI Taxonomy" id="79078"/>
    <lineage>
        <taxon>Eukaryota</taxon>
        <taxon>Viridiplantae</taxon>
        <taxon>Streptophyta</taxon>
        <taxon>Embryophyta</taxon>
        <taxon>Tracheophyta</taxon>
        <taxon>Spermatophyta</taxon>
        <taxon>Magnoliopsida</taxon>
        <taxon>eudicotyledons</taxon>
        <taxon>Gunneridae</taxon>
        <taxon>Pentapetalae</taxon>
        <taxon>rosids</taxon>
        <taxon>fabids</taxon>
        <taxon>Fabales</taxon>
        <taxon>Fabaceae</taxon>
        <taxon>Papilionoideae</taxon>
        <taxon>50 kb inversion clade</taxon>
        <taxon>dalbergioids sensu lato</taxon>
        <taxon>Dalbergieae</taxon>
        <taxon>Pterocarpus clade</taxon>
        <taxon>Stylosanthes</taxon>
    </lineage>
</organism>
<gene>
    <name evidence="2" type="ORF">PIB30_010166</name>
</gene>
<keyword evidence="3" id="KW-1185">Reference proteome</keyword>
<feature type="region of interest" description="Disordered" evidence="1">
    <location>
        <begin position="1"/>
        <end position="27"/>
    </location>
</feature>
<evidence type="ECO:0000313" key="3">
    <source>
        <dbReference type="Proteomes" id="UP001341840"/>
    </source>
</evidence>
<feature type="region of interest" description="Disordered" evidence="1">
    <location>
        <begin position="96"/>
        <end position="121"/>
    </location>
</feature>
<name>A0ABU6Q5C5_9FABA</name>
<proteinExistence type="predicted"/>